<name>A0A7S4ZS64_RHIRH</name>
<evidence type="ECO:0000313" key="3">
    <source>
        <dbReference type="EMBL" id="QCL10002.1"/>
    </source>
</evidence>
<keyword evidence="3" id="KW-0614">Plasmid</keyword>
<dbReference type="EMBL" id="MK318974">
    <property type="protein sequence ID" value="QCL10002.1"/>
    <property type="molecule type" value="Genomic_DNA"/>
</dbReference>
<evidence type="ECO:0000256" key="1">
    <source>
        <dbReference type="PROSITE-ProRule" id="PRU00169"/>
    </source>
</evidence>
<protein>
    <submittedName>
        <fullName evidence="3">Response regulator</fullName>
    </submittedName>
</protein>
<evidence type="ECO:0000259" key="2">
    <source>
        <dbReference type="PROSITE" id="PS50110"/>
    </source>
</evidence>
<organism evidence="3">
    <name type="scientific">Rhizobium rhizogenes</name>
    <name type="common">Agrobacterium rhizogenes</name>
    <dbReference type="NCBI Taxonomy" id="359"/>
    <lineage>
        <taxon>Bacteria</taxon>
        <taxon>Pseudomonadati</taxon>
        <taxon>Pseudomonadota</taxon>
        <taxon>Alphaproteobacteria</taxon>
        <taxon>Hyphomicrobiales</taxon>
        <taxon>Rhizobiaceae</taxon>
        <taxon>Rhizobium/Agrobacterium group</taxon>
        <taxon>Rhizobium</taxon>
    </lineage>
</organism>
<gene>
    <name evidence="3" type="ORF">pC5.8d_699</name>
</gene>
<dbReference type="RefSeq" id="WP_200985179.1">
    <property type="nucleotide sequence ID" value="NZ_MK318974.1"/>
</dbReference>
<sequence>MMEDSPRVMIVTADFIGAVELENVIERLGYDVIGLAEDRLEALELAPDCDIALVDIYLNDGRTGPSLAQTLAEQHAVSVLFLASWIEDLHGGFPGALGALASPYTFNSIQDTLNYASARRLHHALPVPAGLTVFQ</sequence>
<dbReference type="GO" id="GO:0000160">
    <property type="term" value="P:phosphorelay signal transduction system"/>
    <property type="evidence" value="ECO:0007669"/>
    <property type="project" value="InterPro"/>
</dbReference>
<dbReference type="AlphaFoldDB" id="A0A7S4ZS64"/>
<keyword evidence="1" id="KW-0597">Phosphoprotein</keyword>
<dbReference type="InterPro" id="IPR001789">
    <property type="entry name" value="Sig_transdc_resp-reg_receiver"/>
</dbReference>
<dbReference type="SUPFAM" id="SSF52172">
    <property type="entry name" value="CheY-like"/>
    <property type="match status" value="1"/>
</dbReference>
<dbReference type="PROSITE" id="PS50110">
    <property type="entry name" value="RESPONSE_REGULATORY"/>
    <property type="match status" value="1"/>
</dbReference>
<dbReference type="InterPro" id="IPR011006">
    <property type="entry name" value="CheY-like_superfamily"/>
</dbReference>
<geneLocation type="plasmid" evidence="3">
    <name>pColt5.8d</name>
</geneLocation>
<feature type="domain" description="Response regulatory" evidence="2">
    <location>
        <begin position="7"/>
        <end position="117"/>
    </location>
</feature>
<accession>A0A7S4ZS64</accession>
<proteinExistence type="predicted"/>
<feature type="modified residue" description="4-aspartylphosphate" evidence="1">
    <location>
        <position position="55"/>
    </location>
</feature>
<dbReference type="Gene3D" id="3.40.50.2300">
    <property type="match status" value="1"/>
</dbReference>
<reference evidence="3" key="1">
    <citation type="submission" date="2018-12" db="EMBL/GenBank/DDBJ databases">
        <title>Three Rhizobium rhizogenes strains isolated from the same crown gall tumor carry diverse plasmids.</title>
        <authorList>
            <person name="Pulawska J."/>
            <person name="Kuzmanovic N."/>
        </authorList>
    </citation>
    <scope>NUCLEOTIDE SEQUENCE</scope>
    <source>
        <strain evidence="3">Colt5.8</strain>
        <plasmid evidence="3">pColt5.8d</plasmid>
    </source>
</reference>